<accession>A0A8E2EGA8</accession>
<evidence type="ECO:0000313" key="2">
    <source>
        <dbReference type="Proteomes" id="UP000250266"/>
    </source>
</evidence>
<sequence length="158" mass="17091">MNGPVATEAESCHCHSASLLPPAYLDPATSVAEPCCIPAAFLVGPWSSRCAICQWQPIAVDSCSERHGSGVAVGVFLHAPCHLRALEPTMLFSSFSFENGTLGLQAHSNPSAFHSLVFPPLLFRSPRVTSRDCHASHRVTNCVQILEGYHVPLRWSEP</sequence>
<dbReference type="AlphaFoldDB" id="A0A8E2EGA8"/>
<name>A0A8E2EGA8_9PEZI</name>
<evidence type="ECO:0000313" key="1">
    <source>
        <dbReference type="EMBL" id="OCK83333.1"/>
    </source>
</evidence>
<dbReference type="EMBL" id="KV744863">
    <property type="protein sequence ID" value="OCK83333.1"/>
    <property type="molecule type" value="Genomic_DNA"/>
</dbReference>
<reference evidence="1 2" key="1">
    <citation type="journal article" date="2016" name="Nat. Commun.">
        <title>Ectomycorrhizal ecology is imprinted in the genome of the dominant symbiotic fungus Cenococcum geophilum.</title>
        <authorList>
            <consortium name="DOE Joint Genome Institute"/>
            <person name="Peter M."/>
            <person name="Kohler A."/>
            <person name="Ohm R.A."/>
            <person name="Kuo A."/>
            <person name="Krutzmann J."/>
            <person name="Morin E."/>
            <person name="Arend M."/>
            <person name="Barry K.W."/>
            <person name="Binder M."/>
            <person name="Choi C."/>
            <person name="Clum A."/>
            <person name="Copeland A."/>
            <person name="Grisel N."/>
            <person name="Haridas S."/>
            <person name="Kipfer T."/>
            <person name="LaButti K."/>
            <person name="Lindquist E."/>
            <person name="Lipzen A."/>
            <person name="Maire R."/>
            <person name="Meier B."/>
            <person name="Mihaltcheva S."/>
            <person name="Molinier V."/>
            <person name="Murat C."/>
            <person name="Poggeler S."/>
            <person name="Quandt C.A."/>
            <person name="Sperisen C."/>
            <person name="Tritt A."/>
            <person name="Tisserant E."/>
            <person name="Crous P.W."/>
            <person name="Henrissat B."/>
            <person name="Nehls U."/>
            <person name="Egli S."/>
            <person name="Spatafora J.W."/>
            <person name="Grigoriev I.V."/>
            <person name="Martin F.M."/>
        </authorList>
    </citation>
    <scope>NUCLEOTIDE SEQUENCE [LARGE SCALE GENOMIC DNA]</scope>
    <source>
        <strain evidence="1 2">CBS 459.81</strain>
    </source>
</reference>
<proteinExistence type="predicted"/>
<organism evidence="1 2">
    <name type="scientific">Lepidopterella palustris CBS 459.81</name>
    <dbReference type="NCBI Taxonomy" id="1314670"/>
    <lineage>
        <taxon>Eukaryota</taxon>
        <taxon>Fungi</taxon>
        <taxon>Dikarya</taxon>
        <taxon>Ascomycota</taxon>
        <taxon>Pezizomycotina</taxon>
        <taxon>Dothideomycetes</taxon>
        <taxon>Pleosporomycetidae</taxon>
        <taxon>Mytilinidiales</taxon>
        <taxon>Argynnaceae</taxon>
        <taxon>Lepidopterella</taxon>
    </lineage>
</organism>
<keyword evidence="2" id="KW-1185">Reference proteome</keyword>
<protein>
    <submittedName>
        <fullName evidence="1">Uncharacterized protein</fullName>
    </submittedName>
</protein>
<gene>
    <name evidence="1" type="ORF">K432DRAFT_432918</name>
</gene>
<dbReference type="Proteomes" id="UP000250266">
    <property type="component" value="Unassembled WGS sequence"/>
</dbReference>